<feature type="compositionally biased region" description="Gly residues" evidence="1">
    <location>
        <begin position="224"/>
        <end position="233"/>
    </location>
</feature>
<evidence type="ECO:0000313" key="2">
    <source>
        <dbReference type="EMBL" id="TNN76683.1"/>
    </source>
</evidence>
<evidence type="ECO:0000313" key="3">
    <source>
        <dbReference type="Proteomes" id="UP000314294"/>
    </source>
</evidence>
<protein>
    <submittedName>
        <fullName evidence="2">Uncharacterized protein</fullName>
    </submittedName>
</protein>
<dbReference type="Proteomes" id="UP000314294">
    <property type="component" value="Unassembled WGS sequence"/>
</dbReference>
<dbReference type="AlphaFoldDB" id="A0A4Z2IHL9"/>
<proteinExistence type="predicted"/>
<evidence type="ECO:0000256" key="1">
    <source>
        <dbReference type="SAM" id="MobiDB-lite"/>
    </source>
</evidence>
<keyword evidence="3" id="KW-1185">Reference proteome</keyword>
<comment type="caution">
    <text evidence="2">The sequence shown here is derived from an EMBL/GenBank/DDBJ whole genome shotgun (WGS) entry which is preliminary data.</text>
</comment>
<accession>A0A4Z2IHL9</accession>
<organism evidence="2 3">
    <name type="scientific">Liparis tanakae</name>
    <name type="common">Tanaka's snailfish</name>
    <dbReference type="NCBI Taxonomy" id="230148"/>
    <lineage>
        <taxon>Eukaryota</taxon>
        <taxon>Metazoa</taxon>
        <taxon>Chordata</taxon>
        <taxon>Craniata</taxon>
        <taxon>Vertebrata</taxon>
        <taxon>Euteleostomi</taxon>
        <taxon>Actinopterygii</taxon>
        <taxon>Neopterygii</taxon>
        <taxon>Teleostei</taxon>
        <taxon>Neoteleostei</taxon>
        <taxon>Acanthomorphata</taxon>
        <taxon>Eupercaria</taxon>
        <taxon>Perciformes</taxon>
        <taxon>Cottioidei</taxon>
        <taxon>Cottales</taxon>
        <taxon>Liparidae</taxon>
        <taxon>Liparis</taxon>
    </lineage>
</organism>
<name>A0A4Z2IHL9_9TELE</name>
<feature type="region of interest" description="Disordered" evidence="1">
    <location>
        <begin position="1"/>
        <end position="22"/>
    </location>
</feature>
<reference evidence="2 3" key="1">
    <citation type="submission" date="2019-03" db="EMBL/GenBank/DDBJ databases">
        <title>First draft genome of Liparis tanakae, snailfish: a comprehensive survey of snailfish specific genes.</title>
        <authorList>
            <person name="Kim W."/>
            <person name="Song I."/>
            <person name="Jeong J.-H."/>
            <person name="Kim D."/>
            <person name="Kim S."/>
            <person name="Ryu S."/>
            <person name="Song J.Y."/>
            <person name="Lee S.K."/>
        </authorList>
    </citation>
    <scope>NUCLEOTIDE SEQUENCE [LARGE SCALE GENOMIC DNA]</scope>
    <source>
        <tissue evidence="2">Muscle</tissue>
    </source>
</reference>
<gene>
    <name evidence="2" type="ORF">EYF80_013135</name>
</gene>
<feature type="region of interest" description="Disordered" evidence="1">
    <location>
        <begin position="202"/>
        <end position="250"/>
    </location>
</feature>
<dbReference type="EMBL" id="SRLO01000091">
    <property type="protein sequence ID" value="TNN76683.1"/>
    <property type="molecule type" value="Genomic_DNA"/>
</dbReference>
<sequence length="250" mass="27510">MVEPRVRRHRSEDEEEAPAPAPEMLSVEGDACGTRRECLSAPVRSVQTYVFLRVMALPGMLFYREENKVEALRWVLLCEEEVDDDEEPVAEECLLVPLVMGLGRTLARDRLLAVLPIKGQRAADQRIEDDSETPDVHLGPVILLALEKLGGGVGRRAAERVQLVAQCELVAEAKIGDFDVGVGVQQKVLRLSRVYIDVEKGGGGGRDGQQEGEEGEKGYRTTRWGGGGRGKIVGCGRRKRNEKGGKHNNM</sequence>